<accession>A0ABW3I0E3</accession>
<name>A0ABW3I0E3_9FLAO</name>
<keyword evidence="2" id="KW-1185">Reference proteome</keyword>
<evidence type="ECO:0000313" key="2">
    <source>
        <dbReference type="Proteomes" id="UP001596997"/>
    </source>
</evidence>
<comment type="caution">
    <text evidence="1">The sequence shown here is derived from an EMBL/GenBank/DDBJ whole genome shotgun (WGS) entry which is preliminary data.</text>
</comment>
<reference evidence="2" key="1">
    <citation type="journal article" date="2019" name="Int. J. Syst. Evol. Microbiol.">
        <title>The Global Catalogue of Microorganisms (GCM) 10K type strain sequencing project: providing services to taxonomists for standard genome sequencing and annotation.</title>
        <authorList>
            <consortium name="The Broad Institute Genomics Platform"/>
            <consortium name="The Broad Institute Genome Sequencing Center for Infectious Disease"/>
            <person name="Wu L."/>
            <person name="Ma J."/>
        </authorList>
    </citation>
    <scope>NUCLEOTIDE SEQUENCE [LARGE SCALE GENOMIC DNA]</scope>
    <source>
        <strain evidence="2">CCUG 62114</strain>
    </source>
</reference>
<proteinExistence type="predicted"/>
<dbReference type="RefSeq" id="WP_377713772.1">
    <property type="nucleotide sequence ID" value="NZ_JBHTJM010000005.1"/>
</dbReference>
<sequence>MNDIYRIYHNDIGIAFQWKKDVEAGFTETIQVVFRNTGFYLDYKEVKEFYNKAKVAHHLQQCEGCAKKGKCSSYLLQTPTDKVDLAVTKKELNSITDLLKGTLFQIELNGYINEICKN</sequence>
<evidence type="ECO:0000313" key="1">
    <source>
        <dbReference type="EMBL" id="MFD0963253.1"/>
    </source>
</evidence>
<dbReference type="Proteomes" id="UP001596997">
    <property type="component" value="Unassembled WGS sequence"/>
</dbReference>
<gene>
    <name evidence="1" type="ORF">ACFQ1O_04435</name>
</gene>
<organism evidence="1 2">
    <name type="scientific">Pseudofulvibacter geojedonensis</name>
    <dbReference type="NCBI Taxonomy" id="1123758"/>
    <lineage>
        <taxon>Bacteria</taxon>
        <taxon>Pseudomonadati</taxon>
        <taxon>Bacteroidota</taxon>
        <taxon>Flavobacteriia</taxon>
        <taxon>Flavobacteriales</taxon>
        <taxon>Flavobacteriaceae</taxon>
        <taxon>Pseudofulvibacter</taxon>
    </lineage>
</organism>
<protein>
    <submittedName>
        <fullName evidence="1">Uncharacterized protein</fullName>
    </submittedName>
</protein>
<dbReference type="EMBL" id="JBHTJM010000005">
    <property type="protein sequence ID" value="MFD0963253.1"/>
    <property type="molecule type" value="Genomic_DNA"/>
</dbReference>